<dbReference type="EMBL" id="CAJJDN010000087">
    <property type="protein sequence ID" value="CAD8106617.1"/>
    <property type="molecule type" value="Genomic_DNA"/>
</dbReference>
<evidence type="ECO:0000313" key="2">
    <source>
        <dbReference type="Proteomes" id="UP000692954"/>
    </source>
</evidence>
<name>A0A8S1PTG2_9CILI</name>
<accession>A0A8S1PTG2</accession>
<sequence length="211" mass="25376">MRQLISILHQFSDINYFFEQSVFIQNLIPKKFQETFKELGLILEQPRSAMVMVAVLVEQAQVNASFNKVISLQSAQVSSLNKRLQFLYEHFLPFLKNQQQHNMFMIQKIQFYKRKDHLILNKNLDCIYIIYKGELEGYKVKEIKASLFFERELVIFLAQMNIKYKENTIYSNSCFRISNMRVYNKYFSNIHQKNQNFKRLNKKNNECQIKN</sequence>
<organism evidence="1 2">
    <name type="scientific">Paramecium sonneborni</name>
    <dbReference type="NCBI Taxonomy" id="65129"/>
    <lineage>
        <taxon>Eukaryota</taxon>
        <taxon>Sar</taxon>
        <taxon>Alveolata</taxon>
        <taxon>Ciliophora</taxon>
        <taxon>Intramacronucleata</taxon>
        <taxon>Oligohymenophorea</taxon>
        <taxon>Peniculida</taxon>
        <taxon>Parameciidae</taxon>
        <taxon>Paramecium</taxon>
    </lineage>
</organism>
<reference evidence="1" key="1">
    <citation type="submission" date="2021-01" db="EMBL/GenBank/DDBJ databases">
        <authorList>
            <consortium name="Genoscope - CEA"/>
            <person name="William W."/>
        </authorList>
    </citation>
    <scope>NUCLEOTIDE SEQUENCE</scope>
</reference>
<dbReference type="Proteomes" id="UP000692954">
    <property type="component" value="Unassembled WGS sequence"/>
</dbReference>
<protein>
    <submittedName>
        <fullName evidence="1">Uncharacterized protein</fullName>
    </submittedName>
</protein>
<comment type="caution">
    <text evidence="1">The sequence shown here is derived from an EMBL/GenBank/DDBJ whole genome shotgun (WGS) entry which is preliminary data.</text>
</comment>
<keyword evidence="2" id="KW-1185">Reference proteome</keyword>
<evidence type="ECO:0000313" key="1">
    <source>
        <dbReference type="EMBL" id="CAD8106617.1"/>
    </source>
</evidence>
<gene>
    <name evidence="1" type="ORF">PSON_ATCC_30995.1.T0870072</name>
</gene>
<dbReference type="OrthoDB" id="293172at2759"/>
<dbReference type="AlphaFoldDB" id="A0A8S1PTG2"/>
<proteinExistence type="predicted"/>